<evidence type="ECO:0000256" key="1">
    <source>
        <dbReference type="SAM" id="MobiDB-lite"/>
    </source>
</evidence>
<dbReference type="EMBL" id="VSRR010002472">
    <property type="protein sequence ID" value="MPC31608.1"/>
    <property type="molecule type" value="Genomic_DNA"/>
</dbReference>
<accession>A0A5B7EDP3</accession>
<organism evidence="2 3">
    <name type="scientific">Portunus trituberculatus</name>
    <name type="common">Swimming crab</name>
    <name type="synonym">Neptunus trituberculatus</name>
    <dbReference type="NCBI Taxonomy" id="210409"/>
    <lineage>
        <taxon>Eukaryota</taxon>
        <taxon>Metazoa</taxon>
        <taxon>Ecdysozoa</taxon>
        <taxon>Arthropoda</taxon>
        <taxon>Crustacea</taxon>
        <taxon>Multicrustacea</taxon>
        <taxon>Malacostraca</taxon>
        <taxon>Eumalacostraca</taxon>
        <taxon>Eucarida</taxon>
        <taxon>Decapoda</taxon>
        <taxon>Pleocyemata</taxon>
        <taxon>Brachyura</taxon>
        <taxon>Eubrachyura</taxon>
        <taxon>Portunoidea</taxon>
        <taxon>Portunidae</taxon>
        <taxon>Portuninae</taxon>
        <taxon>Portunus</taxon>
    </lineage>
</organism>
<keyword evidence="3" id="KW-1185">Reference proteome</keyword>
<proteinExistence type="predicted"/>
<reference evidence="2 3" key="1">
    <citation type="submission" date="2019-05" db="EMBL/GenBank/DDBJ databases">
        <title>Another draft genome of Portunus trituberculatus and its Hox gene families provides insights of decapod evolution.</title>
        <authorList>
            <person name="Jeong J.-H."/>
            <person name="Song I."/>
            <person name="Kim S."/>
            <person name="Choi T."/>
            <person name="Kim D."/>
            <person name="Ryu S."/>
            <person name="Kim W."/>
        </authorList>
    </citation>
    <scope>NUCLEOTIDE SEQUENCE [LARGE SCALE GENOMIC DNA]</scope>
    <source>
        <tissue evidence="2">Muscle</tissue>
    </source>
</reference>
<evidence type="ECO:0000313" key="3">
    <source>
        <dbReference type="Proteomes" id="UP000324222"/>
    </source>
</evidence>
<comment type="caution">
    <text evidence="2">The sequence shown here is derived from an EMBL/GenBank/DDBJ whole genome shotgun (WGS) entry which is preliminary data.</text>
</comment>
<gene>
    <name evidence="2" type="ORF">E2C01_024903</name>
</gene>
<feature type="region of interest" description="Disordered" evidence="1">
    <location>
        <begin position="155"/>
        <end position="182"/>
    </location>
</feature>
<name>A0A5B7EDP3_PORTR</name>
<sequence>MHKKELTWGLGLVGHNATDEVRVSGVQGPHQVVELLLWVKVNDSYHNIEYRYQIILCSLDFTLNVTLLRIRNPAGLLGIVRFGGILHFHFHGDEKVFGGVRVGTRALLDVARHCFESLEDLRHASLHGHGHTSVTSTLRRASGKPALYDSPGQFSRGRSAECQEGMGEGKEGRNTRGNRSSGAIWHSVSFPLVPTPRKTLGKFANSEVLEGSPFRTPLDEFMPLDEISSSVTRCTQVLGSYTKDVLGW</sequence>
<evidence type="ECO:0000313" key="2">
    <source>
        <dbReference type="EMBL" id="MPC31608.1"/>
    </source>
</evidence>
<protein>
    <submittedName>
        <fullName evidence="2">Uncharacterized protein</fullName>
    </submittedName>
</protein>
<dbReference type="AlphaFoldDB" id="A0A5B7EDP3"/>
<dbReference type="Proteomes" id="UP000324222">
    <property type="component" value="Unassembled WGS sequence"/>
</dbReference>